<dbReference type="GeneID" id="64407841"/>
<reference evidence="1 2" key="1">
    <citation type="submission" date="2018-12" db="EMBL/GenBank/DDBJ databases">
        <authorList>
            <consortium name="Pathogen Informatics"/>
        </authorList>
    </citation>
    <scope>NUCLEOTIDE SEQUENCE [LARGE SCALE GENOMIC DNA]</scope>
    <source>
        <strain evidence="1 2">NCTC12967</strain>
    </source>
</reference>
<organism evidence="1 2">
    <name type="scientific">Arachnia propionica</name>
    <dbReference type="NCBI Taxonomy" id="1750"/>
    <lineage>
        <taxon>Bacteria</taxon>
        <taxon>Bacillati</taxon>
        <taxon>Actinomycetota</taxon>
        <taxon>Actinomycetes</taxon>
        <taxon>Propionibacteriales</taxon>
        <taxon>Propionibacteriaceae</taxon>
        <taxon>Arachnia</taxon>
    </lineage>
</organism>
<gene>
    <name evidence="1" type="ORF">NCTC12967_02402</name>
</gene>
<sequence>MTPEELIRIVSLHPAVVEVPQPQPERFVELGVVYFRMNDGRGLGINPDIFPAGGTGIPEQELVSQVHQHLEEAWQQSINRPPLDLANVVPIVRDASYFMDRGGARVALVGKLTDFIGIGLVIDEPSSMRVITEDELPQPRTDVEDLQFLSRAFENFGALAHDILVQDMGYDSDVIAVKNPPAYEVSWFAQAAYVAKALAYYSWKTGTPWVAIPAFRKDLWLVNSTTRHWGELMDLLEPNIDARERVHPVPHVVVDGRWQEYVPQLEPATRRRLQTLKFNAENVVHRACRDALQRHGETRVDLMSDFLGTFAGDDVVTFSEVPLDLEATSIPRVDLVDFMDGGNTIHRVWFERLVAELPHLVRPHPQSYPPRFIIGRPGPEDRARLAAIQL</sequence>
<dbReference type="RefSeq" id="WP_061787985.1">
    <property type="nucleotide sequence ID" value="NZ_CAUVFS010000019.1"/>
</dbReference>
<name>A0A3S4XZX3_9ACTN</name>
<dbReference type="EMBL" id="LR134406">
    <property type="protein sequence ID" value="VEH71092.1"/>
    <property type="molecule type" value="Genomic_DNA"/>
</dbReference>
<keyword evidence="2" id="KW-1185">Reference proteome</keyword>
<evidence type="ECO:0000313" key="2">
    <source>
        <dbReference type="Proteomes" id="UP000273044"/>
    </source>
</evidence>
<proteinExistence type="predicted"/>
<protein>
    <submittedName>
        <fullName evidence="1">Uncharacterized protein</fullName>
    </submittedName>
</protein>
<accession>A0A3S4XZX3</accession>
<dbReference type="Proteomes" id="UP000273044">
    <property type="component" value="Chromosome"/>
</dbReference>
<dbReference type="AlphaFoldDB" id="A0A3S4XZX3"/>
<evidence type="ECO:0000313" key="1">
    <source>
        <dbReference type="EMBL" id="VEH71092.1"/>
    </source>
</evidence>